<dbReference type="InterPro" id="IPR002018">
    <property type="entry name" value="CarbesteraseB"/>
</dbReference>
<comment type="similarity">
    <text evidence="1 3">Belongs to the type-B carboxylesterase/lipase family.</text>
</comment>
<evidence type="ECO:0000313" key="6">
    <source>
        <dbReference type="Proteomes" id="UP000549971"/>
    </source>
</evidence>
<reference evidence="5 6" key="1">
    <citation type="submission" date="2020-08" db="EMBL/GenBank/DDBJ databases">
        <title>Sequencing the genomes of 1000 actinobacteria strains.</title>
        <authorList>
            <person name="Klenk H.-P."/>
        </authorList>
    </citation>
    <scope>NUCLEOTIDE SEQUENCE [LARGE SCALE GENOMIC DNA]</scope>
    <source>
        <strain evidence="5 6">DSM 28967</strain>
    </source>
</reference>
<dbReference type="AlphaFoldDB" id="A0A7W9J8J9"/>
<evidence type="ECO:0000256" key="3">
    <source>
        <dbReference type="RuleBase" id="RU361235"/>
    </source>
</evidence>
<dbReference type="InterPro" id="IPR029058">
    <property type="entry name" value="AB_hydrolase_fold"/>
</dbReference>
<dbReference type="Gene3D" id="3.40.50.1820">
    <property type="entry name" value="alpha/beta hydrolase"/>
    <property type="match status" value="1"/>
</dbReference>
<feature type="domain" description="Carboxylesterase type B" evidence="4">
    <location>
        <begin position="36"/>
        <end position="528"/>
    </location>
</feature>
<proteinExistence type="inferred from homology"/>
<dbReference type="InterPro" id="IPR050309">
    <property type="entry name" value="Type-B_Carboxylest/Lipase"/>
</dbReference>
<dbReference type="Proteomes" id="UP000549971">
    <property type="component" value="Unassembled WGS sequence"/>
</dbReference>
<evidence type="ECO:0000259" key="4">
    <source>
        <dbReference type="Pfam" id="PF00135"/>
    </source>
</evidence>
<dbReference type="Pfam" id="PF00135">
    <property type="entry name" value="COesterase"/>
    <property type="match status" value="1"/>
</dbReference>
<feature type="chain" id="PRO_5031611619" description="Carboxylic ester hydrolase" evidence="3">
    <location>
        <begin position="33"/>
        <end position="529"/>
    </location>
</feature>
<comment type="caution">
    <text evidence="5">The sequence shown here is derived from an EMBL/GenBank/DDBJ whole genome shotgun (WGS) entry which is preliminary data.</text>
</comment>
<keyword evidence="2 3" id="KW-0378">Hydrolase</keyword>
<sequence length="529" mass="56395">MTRQLGKKKVRLALALLLVPAALLTSKVTASASDAVEVRTDAGVLRGEVSGETRVFNGVPYAAPPVKDLRWKAPQPVKPWTGVRDATQYRSACPQQDNQEAPGGSTTEDCLYLNVTTPAKASAKPRPVVVWVPGGGFFMGAGSNYGAAKLATRGDAVVVTVNYRLGIFGFFGYPGLSGSGTYGIQDQQAALRWVQRNARSFGGDPRNVTLAGESAGGMSTCAQLTSPTSVGLFSKAIMQSGSCAFSWAANSQYPGQAADSFWVPESRVRQNGVEWAAASKDKLKCRPGQAMLDCLRAADPAVLTAETMQFTQVAYGGTATLPLSPAKALKAGLFHRVPVLSGNNHDEATPWLTAFNGGKITDADYPRLVKDMVGAKRAPAVLREYPRAKYASAAEAWATVTTDRIWSCTQVASDQQAARKVPVYAYEFADKHSPLSQAGQGAAHATELPYLFALGGWDAPLTPAQQRLSDQMVDYWTAFARTGNPNGPDSPHWAPVKRGDVNGLSLAPSDQGGVKKVNLTAEHHCDFWN</sequence>
<dbReference type="RefSeq" id="WP_202893030.1">
    <property type="nucleotide sequence ID" value="NZ_JACHMY010000001.1"/>
</dbReference>
<keyword evidence="3" id="KW-0732">Signal</keyword>
<evidence type="ECO:0000256" key="1">
    <source>
        <dbReference type="ARBA" id="ARBA00005964"/>
    </source>
</evidence>
<dbReference type="EMBL" id="JACHMY010000001">
    <property type="protein sequence ID" value="MBB5836863.1"/>
    <property type="molecule type" value="Genomic_DNA"/>
</dbReference>
<dbReference type="PANTHER" id="PTHR11559">
    <property type="entry name" value="CARBOXYLESTERASE"/>
    <property type="match status" value="1"/>
</dbReference>
<feature type="signal peptide" evidence="3">
    <location>
        <begin position="1"/>
        <end position="32"/>
    </location>
</feature>
<dbReference type="GO" id="GO:0016787">
    <property type="term" value="F:hydrolase activity"/>
    <property type="evidence" value="ECO:0007669"/>
    <property type="project" value="UniProtKB-KW"/>
</dbReference>
<evidence type="ECO:0000256" key="2">
    <source>
        <dbReference type="ARBA" id="ARBA00022801"/>
    </source>
</evidence>
<keyword evidence="6" id="KW-1185">Reference proteome</keyword>
<evidence type="ECO:0000313" key="5">
    <source>
        <dbReference type="EMBL" id="MBB5836863.1"/>
    </source>
</evidence>
<name>A0A7W9J8J9_9ACTN</name>
<dbReference type="SUPFAM" id="SSF53474">
    <property type="entry name" value="alpha/beta-Hydrolases"/>
    <property type="match status" value="1"/>
</dbReference>
<dbReference type="EC" id="3.1.1.-" evidence="3"/>
<accession>A0A7W9J8J9</accession>
<organism evidence="5 6">
    <name type="scientific">Kribbella italica</name>
    <dbReference type="NCBI Taxonomy" id="1540520"/>
    <lineage>
        <taxon>Bacteria</taxon>
        <taxon>Bacillati</taxon>
        <taxon>Actinomycetota</taxon>
        <taxon>Actinomycetes</taxon>
        <taxon>Propionibacteriales</taxon>
        <taxon>Kribbellaceae</taxon>
        <taxon>Kribbella</taxon>
    </lineage>
</organism>
<protein>
    <recommendedName>
        <fullName evidence="3">Carboxylic ester hydrolase</fullName>
        <ecNumber evidence="3">3.1.1.-</ecNumber>
    </recommendedName>
</protein>
<dbReference type="PROSITE" id="PS00122">
    <property type="entry name" value="CARBOXYLESTERASE_B_1"/>
    <property type="match status" value="1"/>
</dbReference>
<gene>
    <name evidence="5" type="ORF">HDA39_003597</name>
</gene>
<dbReference type="InterPro" id="IPR019826">
    <property type="entry name" value="Carboxylesterase_B_AS"/>
</dbReference>